<evidence type="ECO:0000313" key="13">
    <source>
        <dbReference type="EMBL" id="MDX5985204.1"/>
    </source>
</evidence>
<dbReference type="InterPro" id="IPR036942">
    <property type="entry name" value="Beta-barrel_TonB_sf"/>
</dbReference>
<dbReference type="PANTHER" id="PTHR47234:SF2">
    <property type="entry name" value="TONB-DEPENDENT RECEPTOR"/>
    <property type="match status" value="1"/>
</dbReference>
<dbReference type="RefSeq" id="WP_050810880.1">
    <property type="nucleotide sequence ID" value="NZ_JAWXXV010000001.1"/>
</dbReference>
<feature type="signal peptide" evidence="10">
    <location>
        <begin position="1"/>
        <end position="26"/>
    </location>
</feature>
<dbReference type="InterPro" id="IPR000531">
    <property type="entry name" value="Beta-barrel_TonB"/>
</dbReference>
<keyword evidence="10" id="KW-0732">Signal</keyword>
<evidence type="ECO:0000256" key="5">
    <source>
        <dbReference type="ARBA" id="ARBA00023077"/>
    </source>
</evidence>
<evidence type="ECO:0000259" key="12">
    <source>
        <dbReference type="Pfam" id="PF07715"/>
    </source>
</evidence>
<keyword evidence="5 9" id="KW-0798">TonB box</keyword>
<dbReference type="PROSITE" id="PS52016">
    <property type="entry name" value="TONB_DEPENDENT_REC_3"/>
    <property type="match status" value="1"/>
</dbReference>
<comment type="subcellular location">
    <subcellularLocation>
        <location evidence="1 8">Cell outer membrane</location>
        <topology evidence="1 8">Multi-pass membrane protein</topology>
    </subcellularLocation>
</comment>
<evidence type="ECO:0000256" key="7">
    <source>
        <dbReference type="ARBA" id="ARBA00023237"/>
    </source>
</evidence>
<dbReference type="EMBL" id="JAWXXV010000001">
    <property type="protein sequence ID" value="MDX5985204.1"/>
    <property type="molecule type" value="Genomic_DNA"/>
</dbReference>
<accession>A0ABU4PML5</accession>
<dbReference type="Gene3D" id="2.40.170.20">
    <property type="entry name" value="TonB-dependent receptor, beta-barrel domain"/>
    <property type="match status" value="1"/>
</dbReference>
<gene>
    <name evidence="13" type="ORF">SIL82_13120</name>
</gene>
<organism evidence="13 14">
    <name type="scientific">Sphingomonas echinoides</name>
    <dbReference type="NCBI Taxonomy" id="59803"/>
    <lineage>
        <taxon>Bacteria</taxon>
        <taxon>Pseudomonadati</taxon>
        <taxon>Pseudomonadota</taxon>
        <taxon>Alphaproteobacteria</taxon>
        <taxon>Sphingomonadales</taxon>
        <taxon>Sphingomonadaceae</taxon>
        <taxon>Sphingomonas</taxon>
    </lineage>
</organism>
<keyword evidence="2 8" id="KW-0813">Transport</keyword>
<keyword evidence="4 8" id="KW-0812">Transmembrane</keyword>
<sequence length="980" mass="104695">MTIRNSHRGAALAASVSALLSTSAYAQIAAAPTTAEQTVATPESSDIVVTGTRIKRRDLASNSPLTMVGEAEIRYQGATSVESVLNKLPQFTADANENVSNGSDGTSNINLRNLGSGRVLILLNGQRMLPQQAIDVNFVPSSLVQRIDVVTGGASAVYGSDALSGVVNFVLRDNLDGVRIDAQSSFNQHDNGNGYLHGLVNTKGYPQAPGTVFDGGKTDINASFGKNFADGRGNITVYGGYRTSQPVTQDSRDVSACALDPVDDAGTNLKCGGSSNNAYGLFTLLTGPNKGKTLDNTKDGKHTWVPYDSSFAYNYSPTNYFQRSDTRYTAGAFAKFKLSTLAEVYGSFMYMKDRTFSQAAPSALFQGTTFTIPCNNPFLSASQATTLCGAAAGTAQTQDTFIGLRLTTPRRDDLRHEDFRYTAGVRGSFAKGFSYDVNYLRSLVRYNETYMNNVDNVKAQRALNAVNVNGTPTCQSVIDGTDKSCLPIDVFAAGAISATALPYLFSNSSTQSRNTQTVFSGTINGDLGQYGIQIPWADHGIGIALGAEHRRETLSASGDAIAIQNGYVGSDGTITVTEGYGELEIPILSNLPFAKALTINGGARYSTYHNQQDSTGFKSDFHALTYKGELSWAPSSDLRLRASYNHAFRAPNISELFGAVSLGNVTATDPCAGSSPAASLTVCQRTGVTAAQYGNIPECPAGVCVQQYGGNRDVKPEQADTYTIGLVLTPRMLRNFTLSLDYFNIKVTDYISTISPSLTISQCASTGDPYYCGLFHRDPRSGVLFGNNGYVVGTTINTGSLQTSGLDITSSYTLDLNRFGKVNVDLVGTFLLDLSTEPLPGLGTYNCKGLYGYTCGEPSPTWRHQLRTTWMIPGKEKATLSLAWRYLDSVKLSSLSDNAFLNGQGSVINSKIPAYSYFDLATTVNFTKGLTLRAGVNNLLDKDPPAIAQGILASFGNGNTYPGVYDPLGRTIFVGATVAF</sequence>
<comment type="similarity">
    <text evidence="8 9">Belongs to the TonB-dependent receptor family.</text>
</comment>
<keyword evidence="7 8" id="KW-0998">Cell outer membrane</keyword>
<protein>
    <submittedName>
        <fullName evidence="13">TonB-dependent receptor</fullName>
    </submittedName>
</protein>
<dbReference type="InterPro" id="IPR037066">
    <property type="entry name" value="Plug_dom_sf"/>
</dbReference>
<keyword evidence="3 8" id="KW-1134">Transmembrane beta strand</keyword>
<evidence type="ECO:0000256" key="8">
    <source>
        <dbReference type="PROSITE-ProRule" id="PRU01360"/>
    </source>
</evidence>
<dbReference type="InterPro" id="IPR039426">
    <property type="entry name" value="TonB-dep_rcpt-like"/>
</dbReference>
<evidence type="ECO:0000256" key="10">
    <source>
        <dbReference type="SAM" id="SignalP"/>
    </source>
</evidence>
<evidence type="ECO:0000256" key="3">
    <source>
        <dbReference type="ARBA" id="ARBA00022452"/>
    </source>
</evidence>
<dbReference type="Gene3D" id="2.170.130.10">
    <property type="entry name" value="TonB-dependent receptor, plug domain"/>
    <property type="match status" value="1"/>
</dbReference>
<comment type="caution">
    <text evidence="13">The sequence shown here is derived from an EMBL/GenBank/DDBJ whole genome shotgun (WGS) entry which is preliminary data.</text>
</comment>
<evidence type="ECO:0000256" key="9">
    <source>
        <dbReference type="RuleBase" id="RU003357"/>
    </source>
</evidence>
<dbReference type="Pfam" id="PF07715">
    <property type="entry name" value="Plug"/>
    <property type="match status" value="1"/>
</dbReference>
<dbReference type="SUPFAM" id="SSF56935">
    <property type="entry name" value="Porins"/>
    <property type="match status" value="1"/>
</dbReference>
<name>A0ABU4PML5_9SPHN</name>
<feature type="domain" description="TonB-dependent receptor plug" evidence="12">
    <location>
        <begin position="62"/>
        <end position="166"/>
    </location>
</feature>
<keyword evidence="6 8" id="KW-0472">Membrane</keyword>
<evidence type="ECO:0000256" key="2">
    <source>
        <dbReference type="ARBA" id="ARBA00022448"/>
    </source>
</evidence>
<dbReference type="Pfam" id="PF00593">
    <property type="entry name" value="TonB_dep_Rec_b-barrel"/>
    <property type="match status" value="1"/>
</dbReference>
<proteinExistence type="inferred from homology"/>
<dbReference type="PANTHER" id="PTHR47234">
    <property type="match status" value="1"/>
</dbReference>
<evidence type="ECO:0000256" key="4">
    <source>
        <dbReference type="ARBA" id="ARBA00022692"/>
    </source>
</evidence>
<evidence type="ECO:0000259" key="11">
    <source>
        <dbReference type="Pfam" id="PF00593"/>
    </source>
</evidence>
<evidence type="ECO:0000256" key="6">
    <source>
        <dbReference type="ARBA" id="ARBA00023136"/>
    </source>
</evidence>
<keyword evidence="13" id="KW-0675">Receptor</keyword>
<evidence type="ECO:0000313" key="14">
    <source>
        <dbReference type="Proteomes" id="UP001279660"/>
    </source>
</evidence>
<dbReference type="Proteomes" id="UP001279660">
    <property type="component" value="Unassembled WGS sequence"/>
</dbReference>
<keyword evidence="14" id="KW-1185">Reference proteome</keyword>
<feature type="domain" description="TonB-dependent receptor-like beta-barrel" evidence="11">
    <location>
        <begin position="399"/>
        <end position="939"/>
    </location>
</feature>
<evidence type="ECO:0000256" key="1">
    <source>
        <dbReference type="ARBA" id="ARBA00004571"/>
    </source>
</evidence>
<feature type="chain" id="PRO_5045489969" evidence="10">
    <location>
        <begin position="27"/>
        <end position="980"/>
    </location>
</feature>
<reference evidence="13 14" key="1">
    <citation type="submission" date="2023-11" db="EMBL/GenBank/DDBJ databases">
        <title>MicrobeMod: A computational toolkit for identifying prokaryotic methylation and restriction-modification with nanopore sequencing.</title>
        <authorList>
            <person name="Crits-Christoph A."/>
            <person name="Kang S.C."/>
            <person name="Lee H."/>
            <person name="Ostrov N."/>
        </authorList>
    </citation>
    <scope>NUCLEOTIDE SEQUENCE [LARGE SCALE GENOMIC DNA]</scope>
    <source>
        <strain evidence="13 14">ATCC 14820</strain>
    </source>
</reference>
<dbReference type="InterPro" id="IPR012910">
    <property type="entry name" value="Plug_dom"/>
</dbReference>